<feature type="compositionally biased region" description="Basic and acidic residues" evidence="1">
    <location>
        <begin position="101"/>
        <end position="115"/>
    </location>
</feature>
<sequence length="182" mass="20717">MTVYYVVRSGKRPDIYIDKREAERQIKDNGLPEVRWFTSLHEALNWYEEDRPSSDSKTYFDDYEVIEREERLELERAAIRAEASERAMIEAPAKSGEIEAPSERAMLDAPARSDGEPMESDGAPAESEETSSVDYRTSILRTDSGLSVFIDKSGQSIVDGKRRGCEGEHLKLERAEQIYSSK</sequence>
<gene>
    <name evidence="3" type="ORF">BZA70DRAFT_268123</name>
</gene>
<dbReference type="Pfam" id="PF01693">
    <property type="entry name" value="Cauli_VI"/>
    <property type="match status" value="1"/>
</dbReference>
<organism evidence="3 4">
    <name type="scientific">Myxozyma melibiosi</name>
    <dbReference type="NCBI Taxonomy" id="54550"/>
    <lineage>
        <taxon>Eukaryota</taxon>
        <taxon>Fungi</taxon>
        <taxon>Dikarya</taxon>
        <taxon>Ascomycota</taxon>
        <taxon>Saccharomycotina</taxon>
        <taxon>Lipomycetes</taxon>
        <taxon>Lipomycetales</taxon>
        <taxon>Lipomycetaceae</taxon>
        <taxon>Myxozyma</taxon>
    </lineage>
</organism>
<dbReference type="RefSeq" id="XP_064767300.1">
    <property type="nucleotide sequence ID" value="XM_064911141.1"/>
</dbReference>
<dbReference type="Gene3D" id="3.40.970.10">
    <property type="entry name" value="Ribonuclease H1, N-terminal domain"/>
    <property type="match status" value="1"/>
</dbReference>
<protein>
    <recommendedName>
        <fullName evidence="2">Ribonuclease H1 N-terminal domain-containing protein</fullName>
    </recommendedName>
</protein>
<keyword evidence="4" id="KW-1185">Reference proteome</keyword>
<accession>A0ABR1F377</accession>
<dbReference type="EMBL" id="JBBJBU010000008">
    <property type="protein sequence ID" value="KAK7204267.1"/>
    <property type="molecule type" value="Genomic_DNA"/>
</dbReference>
<dbReference type="InterPro" id="IPR037056">
    <property type="entry name" value="RNase_H1_N_sf"/>
</dbReference>
<name>A0ABR1F377_9ASCO</name>
<evidence type="ECO:0000259" key="2">
    <source>
        <dbReference type="Pfam" id="PF01693"/>
    </source>
</evidence>
<evidence type="ECO:0000313" key="4">
    <source>
        <dbReference type="Proteomes" id="UP001498771"/>
    </source>
</evidence>
<feature type="domain" description="Ribonuclease H1 N-terminal" evidence="2">
    <location>
        <begin position="4"/>
        <end position="46"/>
    </location>
</feature>
<dbReference type="InterPro" id="IPR011320">
    <property type="entry name" value="RNase_H1_N"/>
</dbReference>
<evidence type="ECO:0000313" key="3">
    <source>
        <dbReference type="EMBL" id="KAK7204267.1"/>
    </source>
</evidence>
<dbReference type="SUPFAM" id="SSF55658">
    <property type="entry name" value="L9 N-domain-like"/>
    <property type="match status" value="1"/>
</dbReference>
<reference evidence="3 4" key="1">
    <citation type="submission" date="2024-03" db="EMBL/GenBank/DDBJ databases">
        <title>Genome-scale model development and genomic sequencing of the oleaginous clade Lipomyces.</title>
        <authorList>
            <consortium name="Lawrence Berkeley National Laboratory"/>
            <person name="Czajka J.J."/>
            <person name="Han Y."/>
            <person name="Kim J."/>
            <person name="Mondo S.J."/>
            <person name="Hofstad B.A."/>
            <person name="Robles A."/>
            <person name="Haridas S."/>
            <person name="Riley R."/>
            <person name="LaButti K."/>
            <person name="Pangilinan J."/>
            <person name="Andreopoulos W."/>
            <person name="Lipzen A."/>
            <person name="Yan J."/>
            <person name="Wang M."/>
            <person name="Ng V."/>
            <person name="Grigoriev I.V."/>
            <person name="Spatafora J.W."/>
            <person name="Magnuson J.K."/>
            <person name="Baker S.E."/>
            <person name="Pomraning K.R."/>
        </authorList>
    </citation>
    <scope>NUCLEOTIDE SEQUENCE [LARGE SCALE GENOMIC DNA]</scope>
    <source>
        <strain evidence="3 4">Phaff 52-87</strain>
    </source>
</reference>
<evidence type="ECO:0000256" key="1">
    <source>
        <dbReference type="SAM" id="MobiDB-lite"/>
    </source>
</evidence>
<comment type="caution">
    <text evidence="3">The sequence shown here is derived from an EMBL/GenBank/DDBJ whole genome shotgun (WGS) entry which is preliminary data.</text>
</comment>
<feature type="region of interest" description="Disordered" evidence="1">
    <location>
        <begin position="90"/>
        <end position="135"/>
    </location>
</feature>
<dbReference type="InterPro" id="IPR009027">
    <property type="entry name" value="Ribosomal_bL9/RNase_H1_N"/>
</dbReference>
<dbReference type="Proteomes" id="UP001498771">
    <property type="component" value="Unassembled WGS sequence"/>
</dbReference>
<proteinExistence type="predicted"/>
<dbReference type="GeneID" id="90036653"/>